<reference evidence="3" key="1">
    <citation type="journal article" date="2019" name="Int. J. Syst. Evol. Microbiol.">
        <title>The Global Catalogue of Microorganisms (GCM) 10K type strain sequencing project: providing services to taxonomists for standard genome sequencing and annotation.</title>
        <authorList>
            <consortium name="The Broad Institute Genomics Platform"/>
            <consortium name="The Broad Institute Genome Sequencing Center for Infectious Disease"/>
            <person name="Wu L."/>
            <person name="Ma J."/>
        </authorList>
    </citation>
    <scope>NUCLEOTIDE SEQUENCE [LARGE SCALE GENOMIC DNA]</scope>
    <source>
        <strain evidence="3">JCM 17705</strain>
    </source>
</reference>
<proteinExistence type="predicted"/>
<evidence type="ECO:0000313" key="2">
    <source>
        <dbReference type="EMBL" id="GAA4312701.1"/>
    </source>
</evidence>
<dbReference type="Gene3D" id="2.40.128.20">
    <property type="match status" value="1"/>
</dbReference>
<evidence type="ECO:0000259" key="1">
    <source>
        <dbReference type="Pfam" id="PF22036"/>
    </source>
</evidence>
<dbReference type="EMBL" id="BAABFT010000002">
    <property type="protein sequence ID" value="GAA4312701.1"/>
    <property type="molecule type" value="Genomic_DNA"/>
</dbReference>
<name>A0ABP8FWZ9_9SPHI</name>
<evidence type="ECO:0000313" key="3">
    <source>
        <dbReference type="Proteomes" id="UP001500582"/>
    </source>
</evidence>
<gene>
    <name evidence="2" type="ORF">GCM10023149_08170</name>
</gene>
<protein>
    <recommendedName>
        <fullName evidence="1">MoaF-like domain-containing protein</fullName>
    </recommendedName>
</protein>
<dbReference type="InterPro" id="IPR053892">
    <property type="entry name" value="MoaF-like"/>
</dbReference>
<organism evidence="2 3">
    <name type="scientific">Mucilaginibacter gynuensis</name>
    <dbReference type="NCBI Taxonomy" id="1302236"/>
    <lineage>
        <taxon>Bacteria</taxon>
        <taxon>Pseudomonadati</taxon>
        <taxon>Bacteroidota</taxon>
        <taxon>Sphingobacteriia</taxon>
        <taxon>Sphingobacteriales</taxon>
        <taxon>Sphingobacteriaceae</taxon>
        <taxon>Mucilaginibacter</taxon>
    </lineage>
</organism>
<dbReference type="Pfam" id="PF22036">
    <property type="entry name" value="MoaF_like"/>
    <property type="match status" value="1"/>
</dbReference>
<sequence>MKNNLTGKKFLADLGAFKSELFFESDDSLTFKITDGAGPAEPGHTETVHIAISEVRPEVYMVAWKEATGATVTHVEDHENGILYSNATLPDGSFYTLKGTIRPFIINQKSKKG</sequence>
<keyword evidence="3" id="KW-1185">Reference proteome</keyword>
<dbReference type="Proteomes" id="UP001500582">
    <property type="component" value="Unassembled WGS sequence"/>
</dbReference>
<dbReference type="RefSeq" id="WP_345209726.1">
    <property type="nucleotide sequence ID" value="NZ_BAABFT010000002.1"/>
</dbReference>
<accession>A0ABP8FWZ9</accession>
<dbReference type="InterPro" id="IPR012674">
    <property type="entry name" value="Calycin"/>
</dbReference>
<feature type="domain" description="MoaF-like" evidence="1">
    <location>
        <begin position="6"/>
        <end position="102"/>
    </location>
</feature>
<comment type="caution">
    <text evidence="2">The sequence shown here is derived from an EMBL/GenBank/DDBJ whole genome shotgun (WGS) entry which is preliminary data.</text>
</comment>